<keyword evidence="6" id="KW-0963">Cytoplasm</keyword>
<feature type="binding site" evidence="6">
    <location>
        <position position="76"/>
    </location>
    <ligand>
        <name>S-adenosyl-L-methionine</name>
        <dbReference type="ChEBI" id="CHEBI:59789"/>
    </ligand>
</feature>
<gene>
    <name evidence="6 7" type="primary">rlmH</name>
    <name evidence="7" type="ORF">GCM10010885_01070</name>
</gene>
<evidence type="ECO:0000256" key="6">
    <source>
        <dbReference type="HAMAP-Rule" id="MF_00658"/>
    </source>
</evidence>
<name>A0A917JZW5_9BACL</name>
<feature type="binding site" evidence="6">
    <location>
        <position position="108"/>
    </location>
    <ligand>
        <name>S-adenosyl-L-methionine</name>
        <dbReference type="ChEBI" id="CHEBI:59789"/>
    </ligand>
</feature>
<dbReference type="EC" id="2.1.1.177" evidence="6"/>
<evidence type="ECO:0000313" key="7">
    <source>
        <dbReference type="EMBL" id="GGI95266.1"/>
    </source>
</evidence>
<dbReference type="CDD" id="cd18081">
    <property type="entry name" value="RlmH-like"/>
    <property type="match status" value="1"/>
</dbReference>
<organism evidence="7 8">
    <name type="scientific">Alicyclobacillus cellulosilyticus</name>
    <dbReference type="NCBI Taxonomy" id="1003997"/>
    <lineage>
        <taxon>Bacteria</taxon>
        <taxon>Bacillati</taxon>
        <taxon>Bacillota</taxon>
        <taxon>Bacilli</taxon>
        <taxon>Bacillales</taxon>
        <taxon>Alicyclobacillaceae</taxon>
        <taxon>Alicyclobacillus</taxon>
    </lineage>
</organism>
<dbReference type="GO" id="GO:0005737">
    <property type="term" value="C:cytoplasm"/>
    <property type="evidence" value="ECO:0007669"/>
    <property type="project" value="UniProtKB-SubCell"/>
</dbReference>
<comment type="similarity">
    <text evidence="5 6">Belongs to the RNA methyltransferase RlmH family.</text>
</comment>
<dbReference type="PANTHER" id="PTHR33603:SF1">
    <property type="entry name" value="RIBOSOMAL RNA LARGE SUBUNIT METHYLTRANSFERASE H"/>
    <property type="match status" value="1"/>
</dbReference>
<comment type="catalytic activity">
    <reaction evidence="6">
        <text>pseudouridine(1915) in 23S rRNA + S-adenosyl-L-methionine = N(3)-methylpseudouridine(1915) in 23S rRNA + S-adenosyl-L-homocysteine + H(+)</text>
        <dbReference type="Rhea" id="RHEA:42752"/>
        <dbReference type="Rhea" id="RHEA-COMP:10221"/>
        <dbReference type="Rhea" id="RHEA-COMP:10222"/>
        <dbReference type="ChEBI" id="CHEBI:15378"/>
        <dbReference type="ChEBI" id="CHEBI:57856"/>
        <dbReference type="ChEBI" id="CHEBI:59789"/>
        <dbReference type="ChEBI" id="CHEBI:65314"/>
        <dbReference type="ChEBI" id="CHEBI:74486"/>
        <dbReference type="EC" id="2.1.1.177"/>
    </reaction>
</comment>
<evidence type="ECO:0000256" key="4">
    <source>
        <dbReference type="ARBA" id="ARBA00022691"/>
    </source>
</evidence>
<reference evidence="7" key="1">
    <citation type="journal article" date="2014" name="Int. J. Syst. Evol. Microbiol.">
        <title>Complete genome sequence of Corynebacterium casei LMG S-19264T (=DSM 44701T), isolated from a smear-ripened cheese.</title>
        <authorList>
            <consortium name="US DOE Joint Genome Institute (JGI-PGF)"/>
            <person name="Walter F."/>
            <person name="Albersmeier A."/>
            <person name="Kalinowski J."/>
            <person name="Ruckert C."/>
        </authorList>
    </citation>
    <scope>NUCLEOTIDE SEQUENCE</scope>
    <source>
        <strain evidence="7">JCM 18487</strain>
    </source>
</reference>
<dbReference type="GO" id="GO:0070038">
    <property type="term" value="F:rRNA (pseudouridine-N3-)-methyltransferase activity"/>
    <property type="evidence" value="ECO:0007669"/>
    <property type="project" value="UniProtKB-UniRule"/>
</dbReference>
<keyword evidence="2 6" id="KW-0489">Methyltransferase</keyword>
<comment type="subcellular location">
    <subcellularLocation>
        <location evidence="6">Cytoplasm</location>
    </subcellularLocation>
</comment>
<keyword evidence="4 6" id="KW-0949">S-adenosyl-L-methionine</keyword>
<evidence type="ECO:0000256" key="2">
    <source>
        <dbReference type="ARBA" id="ARBA00022603"/>
    </source>
</evidence>
<comment type="subunit">
    <text evidence="6">Homodimer.</text>
</comment>
<protein>
    <recommendedName>
        <fullName evidence="6">Ribosomal RNA large subunit methyltransferase H</fullName>
        <ecNumber evidence="6">2.1.1.177</ecNumber>
    </recommendedName>
    <alternativeName>
        <fullName evidence="6">23S rRNA (pseudouridine1915-N3)-methyltransferase</fullName>
    </alternativeName>
    <alternativeName>
        <fullName evidence="6">23S rRNA m3Psi1915 methyltransferase</fullName>
    </alternativeName>
    <alternativeName>
        <fullName evidence="6">rRNA (pseudouridine-N3-)-methyltransferase RlmH</fullName>
    </alternativeName>
</protein>
<dbReference type="EMBL" id="BMOY01000001">
    <property type="protein sequence ID" value="GGI95266.1"/>
    <property type="molecule type" value="Genomic_DNA"/>
</dbReference>
<dbReference type="HAMAP" id="MF_00658">
    <property type="entry name" value="23SrRNA_methyltr_H"/>
    <property type="match status" value="1"/>
</dbReference>
<dbReference type="SUPFAM" id="SSF75217">
    <property type="entry name" value="alpha/beta knot"/>
    <property type="match status" value="1"/>
</dbReference>
<dbReference type="Gene3D" id="3.40.1280.10">
    <property type="match status" value="1"/>
</dbReference>
<evidence type="ECO:0000256" key="5">
    <source>
        <dbReference type="ARBA" id="ARBA00038303"/>
    </source>
</evidence>
<keyword evidence="3 6" id="KW-0808">Transferase</keyword>
<comment type="function">
    <text evidence="6">Specifically methylates the pseudouridine at position 1915 (m3Psi1915) in 23S rRNA.</text>
</comment>
<sequence length="159" mass="17931">MQLVVLAVGKVKERYWRQALDEYIKRLSRYAQVVEVEVPDMPAPDGAPEGVRAQALRAEADAIRKHLRERDGIVVLDRAGMMWSSEAWAGQLAQLEQAGFGRLVFVVGGSYGVAPDLLAQAHLRWSFGPITLPHNLARVVLLEQLYRAYRILRGEPYHK</sequence>
<feature type="binding site" evidence="6">
    <location>
        <begin position="127"/>
        <end position="132"/>
    </location>
    <ligand>
        <name>S-adenosyl-L-methionine</name>
        <dbReference type="ChEBI" id="CHEBI:59789"/>
    </ligand>
</feature>
<accession>A0A917JZW5</accession>
<evidence type="ECO:0000256" key="1">
    <source>
        <dbReference type="ARBA" id="ARBA00022552"/>
    </source>
</evidence>
<dbReference type="RefSeq" id="WP_188880508.1">
    <property type="nucleotide sequence ID" value="NZ_BMOY01000001.1"/>
</dbReference>
<keyword evidence="8" id="KW-1185">Reference proteome</keyword>
<keyword evidence="1 6" id="KW-0698">rRNA processing</keyword>
<proteinExistence type="inferred from homology"/>
<dbReference type="PANTHER" id="PTHR33603">
    <property type="entry name" value="METHYLTRANSFERASE"/>
    <property type="match status" value="1"/>
</dbReference>
<comment type="caution">
    <text evidence="7">The sequence shown here is derived from an EMBL/GenBank/DDBJ whole genome shotgun (WGS) entry which is preliminary data.</text>
</comment>
<reference evidence="7" key="2">
    <citation type="submission" date="2020-09" db="EMBL/GenBank/DDBJ databases">
        <authorList>
            <person name="Sun Q."/>
            <person name="Ohkuma M."/>
        </authorList>
    </citation>
    <scope>NUCLEOTIDE SEQUENCE</scope>
    <source>
        <strain evidence="7">JCM 18487</strain>
    </source>
</reference>
<dbReference type="InterPro" id="IPR029028">
    <property type="entry name" value="Alpha/beta_knot_MTases"/>
</dbReference>
<evidence type="ECO:0000313" key="8">
    <source>
        <dbReference type="Proteomes" id="UP000637695"/>
    </source>
</evidence>
<dbReference type="AlphaFoldDB" id="A0A917JZW5"/>
<dbReference type="InterPro" id="IPR029026">
    <property type="entry name" value="tRNA_m1G_MTases_N"/>
</dbReference>
<dbReference type="InterPro" id="IPR003742">
    <property type="entry name" value="RlmH-like"/>
</dbReference>
<dbReference type="Pfam" id="PF02590">
    <property type="entry name" value="SPOUT_MTase"/>
    <property type="match status" value="1"/>
</dbReference>
<dbReference type="Proteomes" id="UP000637695">
    <property type="component" value="Unassembled WGS sequence"/>
</dbReference>
<evidence type="ECO:0000256" key="3">
    <source>
        <dbReference type="ARBA" id="ARBA00022679"/>
    </source>
</evidence>
<dbReference type="PIRSF" id="PIRSF004505">
    <property type="entry name" value="MT_bac"/>
    <property type="match status" value="1"/>
</dbReference>